<dbReference type="AlphaFoldDB" id="A0A0W0ZG91"/>
<dbReference type="InterPro" id="IPR012340">
    <property type="entry name" value="NA-bd_OB-fold"/>
</dbReference>
<dbReference type="OrthoDB" id="9782252at2"/>
<comment type="caution">
    <text evidence="1">The sequence shown here is derived from an EMBL/GenBank/DDBJ whole genome shotgun (WGS) entry which is preliminary data.</text>
</comment>
<dbReference type="PATRIC" id="fig|947033.5.peg.1519"/>
<dbReference type="Proteomes" id="UP000054926">
    <property type="component" value="Unassembled WGS sequence"/>
</dbReference>
<proteinExistence type="predicted"/>
<gene>
    <name evidence="1" type="ORF">Lste_1427</name>
</gene>
<evidence type="ECO:0000313" key="2">
    <source>
        <dbReference type="Proteomes" id="UP000054926"/>
    </source>
</evidence>
<keyword evidence="2" id="KW-1185">Reference proteome</keyword>
<dbReference type="InterPro" id="IPR036567">
    <property type="entry name" value="RHF-like"/>
</dbReference>
<accession>A0A0W0ZG91</accession>
<name>A0A0W0ZG91_9GAMM</name>
<dbReference type="Gene3D" id="3.30.160.100">
    <property type="entry name" value="Ribosome hibernation promotion factor-like"/>
    <property type="match status" value="1"/>
</dbReference>
<organism evidence="1 2">
    <name type="scientific">Legionella steelei</name>
    <dbReference type="NCBI Taxonomy" id="947033"/>
    <lineage>
        <taxon>Bacteria</taxon>
        <taxon>Pseudomonadati</taxon>
        <taxon>Pseudomonadota</taxon>
        <taxon>Gammaproteobacteria</taxon>
        <taxon>Legionellales</taxon>
        <taxon>Legionellaceae</taxon>
        <taxon>Legionella</taxon>
    </lineage>
</organism>
<dbReference type="SUPFAM" id="SSF69754">
    <property type="entry name" value="Ribosome binding protein Y (YfiA homologue)"/>
    <property type="match status" value="1"/>
</dbReference>
<sequence>MNNSVHFPIKIEFNNLKYSRAVEANARKHAEKLGKYFDRIMICKISLETHRHHNKGKIYHVRIDIIVPHAELVVNRDLAENHAHENLYVTIRDAFLAMTRQLKKYVEKQRGKVKYHELPPEGLIREIAPVADYGFIETIDGRRLRFTSKSVIDFDFTKLEVGKRVFFVEAISNDGPAASTVYVQ</sequence>
<evidence type="ECO:0000313" key="1">
    <source>
        <dbReference type="EMBL" id="KTD68269.1"/>
    </source>
</evidence>
<dbReference type="EMBL" id="LNYY01000019">
    <property type="protein sequence ID" value="KTD68269.1"/>
    <property type="molecule type" value="Genomic_DNA"/>
</dbReference>
<dbReference type="STRING" id="947033.Lste_1427"/>
<protein>
    <submittedName>
        <fullName evidence="1">Sigma 54 modulation protein YhbH</fullName>
    </submittedName>
</protein>
<dbReference type="SUPFAM" id="SSF50249">
    <property type="entry name" value="Nucleic acid-binding proteins"/>
    <property type="match status" value="1"/>
</dbReference>
<dbReference type="Pfam" id="PF02482">
    <property type="entry name" value="Ribosomal_S30AE"/>
    <property type="match status" value="1"/>
</dbReference>
<dbReference type="InterPro" id="IPR003489">
    <property type="entry name" value="RHF/RaiA"/>
</dbReference>
<dbReference type="RefSeq" id="WP_058510380.1">
    <property type="nucleotide sequence ID" value="NZ_DAIOMV010000001.1"/>
</dbReference>
<reference evidence="1 2" key="1">
    <citation type="submission" date="2015-11" db="EMBL/GenBank/DDBJ databases">
        <title>Genomic analysis of 38 Legionella species identifies large and diverse effector repertoires.</title>
        <authorList>
            <person name="Burstein D."/>
            <person name="Amaro F."/>
            <person name="Zusman T."/>
            <person name="Lifshitz Z."/>
            <person name="Cohen O."/>
            <person name="Gilbert J.A."/>
            <person name="Pupko T."/>
            <person name="Shuman H.A."/>
            <person name="Segal G."/>
        </authorList>
    </citation>
    <scope>NUCLEOTIDE SEQUENCE [LARGE SCALE GENOMIC DNA]</scope>
    <source>
        <strain evidence="1 2">IMVS3376</strain>
    </source>
</reference>